<accession>A0A1G2FAQ5</accession>
<reference evidence="3 4" key="1">
    <citation type="journal article" date="2016" name="Nat. Commun.">
        <title>Thousands of microbial genomes shed light on interconnected biogeochemical processes in an aquifer system.</title>
        <authorList>
            <person name="Anantharaman K."/>
            <person name="Brown C.T."/>
            <person name="Hug L.A."/>
            <person name="Sharon I."/>
            <person name="Castelle C.J."/>
            <person name="Probst A.J."/>
            <person name="Thomas B.C."/>
            <person name="Singh A."/>
            <person name="Wilkins M.J."/>
            <person name="Karaoz U."/>
            <person name="Brodie E.L."/>
            <person name="Williams K.H."/>
            <person name="Hubbard S.S."/>
            <person name="Banfield J.F."/>
        </authorList>
    </citation>
    <scope>NUCLEOTIDE SEQUENCE [LARGE SCALE GENOMIC DNA]</scope>
</reference>
<dbReference type="SUPFAM" id="SSF51366">
    <property type="entry name" value="Ribulose-phoshate binding barrel"/>
    <property type="match status" value="1"/>
</dbReference>
<dbReference type="PANTHER" id="PTHR11749">
    <property type="entry name" value="RIBULOSE-5-PHOSPHATE-3-EPIMERASE"/>
    <property type="match status" value="1"/>
</dbReference>
<evidence type="ECO:0000256" key="2">
    <source>
        <dbReference type="ARBA" id="ARBA00023235"/>
    </source>
</evidence>
<dbReference type="InterPro" id="IPR011060">
    <property type="entry name" value="RibuloseP-bd_barrel"/>
</dbReference>
<dbReference type="Pfam" id="PF00834">
    <property type="entry name" value="Ribul_P_3_epim"/>
    <property type="match status" value="1"/>
</dbReference>
<dbReference type="GO" id="GO:0005975">
    <property type="term" value="P:carbohydrate metabolic process"/>
    <property type="evidence" value="ECO:0007669"/>
    <property type="project" value="InterPro"/>
</dbReference>
<proteinExistence type="predicted"/>
<keyword evidence="2" id="KW-0413">Isomerase</keyword>
<protein>
    <recommendedName>
        <fullName evidence="5">Ribulose-phosphate 3-epimerase</fullName>
    </recommendedName>
</protein>
<gene>
    <name evidence="3" type="ORF">A2174_01690</name>
</gene>
<dbReference type="InterPro" id="IPR000056">
    <property type="entry name" value="Ribul_P_3_epim-like"/>
</dbReference>
<evidence type="ECO:0000313" key="3">
    <source>
        <dbReference type="EMBL" id="OGZ35154.1"/>
    </source>
</evidence>
<dbReference type="AlphaFoldDB" id="A0A1G2FAQ5"/>
<dbReference type="Proteomes" id="UP000177725">
    <property type="component" value="Unassembled WGS sequence"/>
</dbReference>
<keyword evidence="1" id="KW-0479">Metal-binding</keyword>
<organism evidence="3 4">
    <name type="scientific">Candidatus Portnoybacteria bacterium RBG_13_41_18</name>
    <dbReference type="NCBI Taxonomy" id="1801991"/>
    <lineage>
        <taxon>Bacteria</taxon>
        <taxon>Candidatus Portnoyibacteriota</taxon>
    </lineage>
</organism>
<dbReference type="GO" id="GO:0046872">
    <property type="term" value="F:metal ion binding"/>
    <property type="evidence" value="ECO:0007669"/>
    <property type="project" value="UniProtKB-KW"/>
</dbReference>
<name>A0A1G2FAQ5_9BACT</name>
<evidence type="ECO:0000256" key="1">
    <source>
        <dbReference type="ARBA" id="ARBA00022723"/>
    </source>
</evidence>
<dbReference type="GO" id="GO:0016857">
    <property type="term" value="F:racemase and epimerase activity, acting on carbohydrates and derivatives"/>
    <property type="evidence" value="ECO:0007669"/>
    <property type="project" value="InterPro"/>
</dbReference>
<comment type="caution">
    <text evidence="3">The sequence shown here is derived from an EMBL/GenBank/DDBJ whole genome shotgun (WGS) entry which is preliminary data.</text>
</comment>
<evidence type="ECO:0008006" key="5">
    <source>
        <dbReference type="Google" id="ProtNLM"/>
    </source>
</evidence>
<sequence>MVEIIPAILAKNFEDLQQKIKSVEPYVEWVQLDVSDGKFTTMKTWHTSEDLLRLNTKLNLEVHLMISEPENEIDKWIASGVKRILLHIESTEKLPEILEKIKISGLETGLVLNLQTPIEVLDNFFSNNSPQPPLNIRGGADIVQLMGIQEIGYYGHPFSERVVSKIFSLRSKYQDIKIAVDGGINKETAPKAAAAGADILVAGSAIFGSQNIKKAIEELNNSLK</sequence>
<dbReference type="EMBL" id="MHMV01000001">
    <property type="protein sequence ID" value="OGZ35154.1"/>
    <property type="molecule type" value="Genomic_DNA"/>
</dbReference>
<dbReference type="InterPro" id="IPR013785">
    <property type="entry name" value="Aldolase_TIM"/>
</dbReference>
<dbReference type="Gene3D" id="3.20.20.70">
    <property type="entry name" value="Aldolase class I"/>
    <property type="match status" value="1"/>
</dbReference>
<evidence type="ECO:0000313" key="4">
    <source>
        <dbReference type="Proteomes" id="UP000177725"/>
    </source>
</evidence>